<evidence type="ECO:0000313" key="10">
    <source>
        <dbReference type="Proteomes" id="UP000514752"/>
    </source>
</evidence>
<feature type="transmembrane region" description="Helical" evidence="8">
    <location>
        <begin position="70"/>
        <end position="95"/>
    </location>
</feature>
<name>A0A7D7RMN3_9NEIS</name>
<feature type="transmembrane region" description="Helical" evidence="8">
    <location>
        <begin position="264"/>
        <end position="281"/>
    </location>
</feature>
<dbReference type="Pfam" id="PF03547">
    <property type="entry name" value="Mem_trans"/>
    <property type="match status" value="1"/>
</dbReference>
<evidence type="ECO:0000313" key="9">
    <source>
        <dbReference type="EMBL" id="QMT40342.1"/>
    </source>
</evidence>
<keyword evidence="6 8" id="KW-1133">Transmembrane helix</keyword>
<feature type="transmembrane region" description="Helical" evidence="8">
    <location>
        <begin position="42"/>
        <end position="64"/>
    </location>
</feature>
<keyword evidence="3" id="KW-0813">Transport</keyword>
<dbReference type="InterPro" id="IPR038770">
    <property type="entry name" value="Na+/solute_symporter_sf"/>
</dbReference>
<feature type="transmembrane region" description="Helical" evidence="8">
    <location>
        <begin position="135"/>
        <end position="156"/>
    </location>
</feature>
<dbReference type="GO" id="GO:0055085">
    <property type="term" value="P:transmembrane transport"/>
    <property type="evidence" value="ECO:0007669"/>
    <property type="project" value="InterPro"/>
</dbReference>
<dbReference type="Gene3D" id="1.20.1530.20">
    <property type="match status" value="1"/>
</dbReference>
<dbReference type="EMBL" id="CP059567">
    <property type="protein sequence ID" value="QMT40342.1"/>
    <property type="molecule type" value="Genomic_DNA"/>
</dbReference>
<dbReference type="GO" id="GO:0005886">
    <property type="term" value="C:plasma membrane"/>
    <property type="evidence" value="ECO:0007669"/>
    <property type="project" value="UniProtKB-SubCell"/>
</dbReference>
<dbReference type="PANTHER" id="PTHR36838">
    <property type="entry name" value="AUXIN EFFLUX CARRIER FAMILY PROTEIN"/>
    <property type="match status" value="1"/>
</dbReference>
<reference evidence="9 10" key="1">
    <citation type="submission" date="2020-07" db="EMBL/GenBank/DDBJ databases">
        <title>Genomic diversity of species in the Neisseriaceae family.</title>
        <authorList>
            <person name="Vincent A.T."/>
            <person name="Bernet E."/>
            <person name="Veyrier F.J."/>
        </authorList>
    </citation>
    <scope>NUCLEOTIDE SEQUENCE [LARGE SCALE GENOMIC DNA]</scope>
    <source>
        <strain evidence="9 10">DSM 22244</strain>
    </source>
</reference>
<keyword evidence="5 8" id="KW-0812">Transmembrane</keyword>
<evidence type="ECO:0000256" key="4">
    <source>
        <dbReference type="ARBA" id="ARBA00022475"/>
    </source>
</evidence>
<feature type="transmembrane region" description="Helical" evidence="8">
    <location>
        <begin position="107"/>
        <end position="129"/>
    </location>
</feature>
<dbReference type="AlphaFoldDB" id="A0A7D7RMN3"/>
<evidence type="ECO:0000256" key="3">
    <source>
        <dbReference type="ARBA" id="ARBA00022448"/>
    </source>
</evidence>
<gene>
    <name evidence="9" type="ORF">H3L94_10995</name>
</gene>
<accession>A0A7D7RMN3</accession>
<organism evidence="9 10">
    <name type="scientific">Neisseria shayeganii</name>
    <dbReference type="NCBI Taxonomy" id="607712"/>
    <lineage>
        <taxon>Bacteria</taxon>
        <taxon>Pseudomonadati</taxon>
        <taxon>Pseudomonadota</taxon>
        <taxon>Betaproteobacteria</taxon>
        <taxon>Neisseriales</taxon>
        <taxon>Neisseriaceae</taxon>
        <taxon>Neisseria</taxon>
    </lineage>
</organism>
<evidence type="ECO:0000256" key="8">
    <source>
        <dbReference type="SAM" id="Phobius"/>
    </source>
</evidence>
<feature type="transmembrane region" description="Helical" evidence="8">
    <location>
        <begin position="293"/>
        <end position="317"/>
    </location>
</feature>
<comment type="similarity">
    <text evidence="2">Belongs to the auxin efflux carrier (TC 2.A.69) family.</text>
</comment>
<feature type="transmembrane region" description="Helical" evidence="8">
    <location>
        <begin position="12"/>
        <end position="30"/>
    </location>
</feature>
<evidence type="ECO:0000256" key="2">
    <source>
        <dbReference type="ARBA" id="ARBA00010145"/>
    </source>
</evidence>
<feature type="transmembrane region" description="Helical" evidence="8">
    <location>
        <begin position="209"/>
        <end position="228"/>
    </location>
</feature>
<keyword evidence="4" id="KW-1003">Cell membrane</keyword>
<evidence type="ECO:0000256" key="5">
    <source>
        <dbReference type="ARBA" id="ARBA00022692"/>
    </source>
</evidence>
<protein>
    <submittedName>
        <fullName evidence="9">AEC family transporter</fullName>
    </submittedName>
</protein>
<comment type="subcellular location">
    <subcellularLocation>
        <location evidence="1">Cell membrane</location>
        <topology evidence="1">Multi-pass membrane protein</topology>
    </subcellularLocation>
</comment>
<sequence>MFALMNTFFSSLQFALNIMLPNILLLLLGWGLKRIGYLNEAFCAEASRTVFLVSLPLLLFLGILNGEADYAAQSVLLAAGIGSTLMIFTLAEWAAARWVKQTADKGVFVQGVFRGNLAIIGLSLCANAYGADGLAVAAVYTGVVTILYNILAVITLSRHQGQRPKLGAMLLTMLKNPLILGIAAAMLVQQSGIVVPKPLLTTAKYLGDLALPLALLCAGATFNMKSLFGAGDISLWASAGRLLFAPVLAVAVGLAFGLRGLHMGVLFLMSATPVAAASYVMTRALGGNATAAANILGFTTAASMLTTSLGIVLMHLLGWM</sequence>
<dbReference type="KEGG" id="nsg:H3L94_10995"/>
<dbReference type="Proteomes" id="UP000514752">
    <property type="component" value="Chromosome"/>
</dbReference>
<evidence type="ECO:0000256" key="6">
    <source>
        <dbReference type="ARBA" id="ARBA00022989"/>
    </source>
</evidence>
<feature type="transmembrane region" description="Helical" evidence="8">
    <location>
        <begin position="168"/>
        <end position="189"/>
    </location>
</feature>
<dbReference type="PANTHER" id="PTHR36838:SF4">
    <property type="entry name" value="AUXIN EFFLUX CARRIER FAMILY PROTEIN"/>
    <property type="match status" value="1"/>
</dbReference>
<feature type="transmembrane region" description="Helical" evidence="8">
    <location>
        <begin position="240"/>
        <end position="258"/>
    </location>
</feature>
<keyword evidence="7 8" id="KW-0472">Membrane</keyword>
<proteinExistence type="inferred from homology"/>
<evidence type="ECO:0000256" key="1">
    <source>
        <dbReference type="ARBA" id="ARBA00004651"/>
    </source>
</evidence>
<evidence type="ECO:0000256" key="7">
    <source>
        <dbReference type="ARBA" id="ARBA00023136"/>
    </source>
</evidence>
<dbReference type="InterPro" id="IPR004776">
    <property type="entry name" value="Mem_transp_PIN-like"/>
</dbReference>